<evidence type="ECO:0000313" key="3">
    <source>
        <dbReference type="Proteomes" id="UP000233551"/>
    </source>
</evidence>
<name>A0A2I0HW73_PUNGR</name>
<reference evidence="2 3" key="1">
    <citation type="submission" date="2017-11" db="EMBL/GenBank/DDBJ databases">
        <title>De-novo sequencing of pomegranate (Punica granatum L.) genome.</title>
        <authorList>
            <person name="Akparov Z."/>
            <person name="Amiraslanov A."/>
            <person name="Hajiyeva S."/>
            <person name="Abbasov M."/>
            <person name="Kaur K."/>
            <person name="Hamwieh A."/>
            <person name="Solovyev V."/>
            <person name="Salamov A."/>
            <person name="Braich B."/>
            <person name="Kosarev P."/>
            <person name="Mahmoud A."/>
            <person name="Hajiyev E."/>
            <person name="Babayeva S."/>
            <person name="Izzatullayeva V."/>
            <person name="Mammadov A."/>
            <person name="Mammadov A."/>
            <person name="Sharifova S."/>
            <person name="Ojaghi J."/>
            <person name="Eynullazada K."/>
            <person name="Bayramov B."/>
            <person name="Abdulazimova A."/>
            <person name="Shahmuradov I."/>
        </authorList>
    </citation>
    <scope>NUCLEOTIDE SEQUENCE [LARGE SCALE GENOMIC DNA]</scope>
    <source>
        <strain evidence="3">cv. AG2017</strain>
        <tissue evidence="2">Leaf</tissue>
    </source>
</reference>
<evidence type="ECO:0000256" key="1">
    <source>
        <dbReference type="SAM" id="MobiDB-lite"/>
    </source>
</evidence>
<evidence type="ECO:0000313" key="2">
    <source>
        <dbReference type="EMBL" id="PKI35959.1"/>
    </source>
</evidence>
<dbReference type="EMBL" id="PGOL01005084">
    <property type="protein sequence ID" value="PKI35959.1"/>
    <property type="molecule type" value="Genomic_DNA"/>
</dbReference>
<keyword evidence="3" id="KW-1185">Reference proteome</keyword>
<dbReference type="AlphaFoldDB" id="A0A2I0HW73"/>
<protein>
    <submittedName>
        <fullName evidence="2">Uncharacterized protein</fullName>
    </submittedName>
</protein>
<proteinExistence type="predicted"/>
<feature type="compositionally biased region" description="Gly residues" evidence="1">
    <location>
        <begin position="52"/>
        <end position="63"/>
    </location>
</feature>
<accession>A0A2I0HW73</accession>
<sequence>MELEEARFGPLSKAMSSAMSEAIWLTFPSSIVMRIASLEDGETGDTEVGGMYMDGGTYGGGTGPTDELVDRFPPSLVDAEWDSGLIPPLRLPISASVLVWAQKKIH</sequence>
<feature type="region of interest" description="Disordered" evidence="1">
    <location>
        <begin position="44"/>
        <end position="66"/>
    </location>
</feature>
<comment type="caution">
    <text evidence="2">The sequence shown here is derived from an EMBL/GenBank/DDBJ whole genome shotgun (WGS) entry which is preliminary data.</text>
</comment>
<organism evidence="2 3">
    <name type="scientific">Punica granatum</name>
    <name type="common">Pomegranate</name>
    <dbReference type="NCBI Taxonomy" id="22663"/>
    <lineage>
        <taxon>Eukaryota</taxon>
        <taxon>Viridiplantae</taxon>
        <taxon>Streptophyta</taxon>
        <taxon>Embryophyta</taxon>
        <taxon>Tracheophyta</taxon>
        <taxon>Spermatophyta</taxon>
        <taxon>Magnoliopsida</taxon>
        <taxon>eudicotyledons</taxon>
        <taxon>Gunneridae</taxon>
        <taxon>Pentapetalae</taxon>
        <taxon>rosids</taxon>
        <taxon>malvids</taxon>
        <taxon>Myrtales</taxon>
        <taxon>Lythraceae</taxon>
        <taxon>Punica</taxon>
    </lineage>
</organism>
<gene>
    <name evidence="2" type="ORF">CRG98_043641</name>
</gene>
<dbReference type="Proteomes" id="UP000233551">
    <property type="component" value="Unassembled WGS sequence"/>
</dbReference>